<feature type="transmembrane region" description="Helical" evidence="1">
    <location>
        <begin position="39"/>
        <end position="63"/>
    </location>
</feature>
<dbReference type="PANTHER" id="PTHR35896:SF3">
    <property type="entry name" value="MAJOR FACILITATOR SUPERFAMILY TRANSPORTER"/>
    <property type="match status" value="1"/>
</dbReference>
<reference evidence="2 3" key="1">
    <citation type="journal article" date="2024" name="J. Plant Pathol.">
        <title>Sequence and assembly of the genome of Seiridium unicorne, isolate CBS 538.82, causal agent of cypress canker disease.</title>
        <authorList>
            <person name="Scali E."/>
            <person name="Rocca G.D."/>
            <person name="Danti R."/>
            <person name="Garbelotto M."/>
            <person name="Barberini S."/>
            <person name="Baroncelli R."/>
            <person name="Emiliani G."/>
        </authorList>
    </citation>
    <scope>NUCLEOTIDE SEQUENCE [LARGE SCALE GENOMIC DNA]</scope>
    <source>
        <strain evidence="2 3">BM-138-508</strain>
    </source>
</reference>
<organism evidence="2 3">
    <name type="scientific">Seiridium unicorne</name>
    <dbReference type="NCBI Taxonomy" id="138068"/>
    <lineage>
        <taxon>Eukaryota</taxon>
        <taxon>Fungi</taxon>
        <taxon>Dikarya</taxon>
        <taxon>Ascomycota</taxon>
        <taxon>Pezizomycotina</taxon>
        <taxon>Sordariomycetes</taxon>
        <taxon>Xylariomycetidae</taxon>
        <taxon>Amphisphaeriales</taxon>
        <taxon>Sporocadaceae</taxon>
        <taxon>Seiridium</taxon>
    </lineage>
</organism>
<comment type="caution">
    <text evidence="2">The sequence shown here is derived from an EMBL/GenBank/DDBJ whole genome shotgun (WGS) entry which is preliminary data.</text>
</comment>
<dbReference type="PANTHER" id="PTHR35896">
    <property type="entry name" value="IG-LIKE DOMAIN-CONTAINING PROTEIN"/>
    <property type="match status" value="1"/>
</dbReference>
<keyword evidence="3" id="KW-1185">Reference proteome</keyword>
<keyword evidence="1" id="KW-0472">Membrane</keyword>
<evidence type="ECO:0000256" key="1">
    <source>
        <dbReference type="SAM" id="Phobius"/>
    </source>
</evidence>
<protein>
    <submittedName>
        <fullName evidence="2">Uncharacterized protein</fullName>
    </submittedName>
</protein>
<proteinExistence type="predicted"/>
<name>A0ABR2VIX8_9PEZI</name>
<keyword evidence="1" id="KW-0812">Transmembrane</keyword>
<gene>
    <name evidence="2" type="ORF">SUNI508_02890</name>
</gene>
<dbReference type="Proteomes" id="UP001408356">
    <property type="component" value="Unassembled WGS sequence"/>
</dbReference>
<evidence type="ECO:0000313" key="2">
    <source>
        <dbReference type="EMBL" id="KAK9426449.1"/>
    </source>
</evidence>
<accession>A0ABR2VIX8</accession>
<dbReference type="EMBL" id="JARVKF010000002">
    <property type="protein sequence ID" value="KAK9426449.1"/>
    <property type="molecule type" value="Genomic_DNA"/>
</dbReference>
<keyword evidence="1" id="KW-1133">Transmembrane helix</keyword>
<dbReference type="InterPro" id="IPR053008">
    <property type="entry name" value="Phomopsin_biosynth_assoc"/>
</dbReference>
<evidence type="ECO:0000313" key="3">
    <source>
        <dbReference type="Proteomes" id="UP001408356"/>
    </source>
</evidence>
<sequence length="223" mass="24764">MFNNSSTVKKYEHLPERDSEFADEKTPASSQPRFVQQRWFTCLIIALGIAFAFMLGIVTMHYIGPDSAACSAPLAHATQIEHFEHHCGDTLEEAIASGCEFDYLSGLWLPKVCSRSYEAEFLEMPGTGFYGAPGADLDDSIGRNVTSLPFGTPYYTTRLHHVTHCLFLWLRNNDDKDGVPIAANAMGLRHQSHCATMILGMLGKGPKALWEVAVRGDIYRQSC</sequence>